<dbReference type="Proteomes" id="UP001317705">
    <property type="component" value="Chromosome"/>
</dbReference>
<dbReference type="RefSeq" id="WP_282002152.1">
    <property type="nucleotide sequence ID" value="NZ_AP027151.1"/>
</dbReference>
<gene>
    <name evidence="1" type="ORF">GURASL_09010</name>
</gene>
<dbReference type="EMBL" id="AP027151">
    <property type="protein sequence ID" value="BDV41978.1"/>
    <property type="molecule type" value="Genomic_DNA"/>
</dbReference>
<reference evidence="1 2" key="1">
    <citation type="submission" date="2022-12" db="EMBL/GenBank/DDBJ databases">
        <title>Polyphasic characterization of Geotalea uranireducens NIT-SL11 newly isolated from a complex of sewage sludge and microbially reduced graphene oxide.</title>
        <authorList>
            <person name="Xie L."/>
            <person name="Yoshida N."/>
            <person name="Meng L."/>
        </authorList>
    </citation>
    <scope>NUCLEOTIDE SEQUENCE [LARGE SCALE GENOMIC DNA]</scope>
    <source>
        <strain evidence="1 2">NIT-SL11</strain>
    </source>
</reference>
<name>A0ABM8EIC1_9BACT</name>
<accession>A0ABM8EIC1</accession>
<evidence type="ECO:0000313" key="2">
    <source>
        <dbReference type="Proteomes" id="UP001317705"/>
    </source>
</evidence>
<organism evidence="1 2">
    <name type="scientific">Geotalea uraniireducens</name>
    <dbReference type="NCBI Taxonomy" id="351604"/>
    <lineage>
        <taxon>Bacteria</taxon>
        <taxon>Pseudomonadati</taxon>
        <taxon>Thermodesulfobacteriota</taxon>
        <taxon>Desulfuromonadia</taxon>
        <taxon>Geobacterales</taxon>
        <taxon>Geobacteraceae</taxon>
        <taxon>Geotalea</taxon>
    </lineage>
</organism>
<protein>
    <submittedName>
        <fullName evidence="1">SAP domain-containing protein</fullName>
    </submittedName>
</protein>
<evidence type="ECO:0000313" key="1">
    <source>
        <dbReference type="EMBL" id="BDV41978.1"/>
    </source>
</evidence>
<proteinExistence type="predicted"/>
<sequence>MNMPEVKEIAKQRGVKAGTKKKGELIRAIQQEEGNEACYETGKAASCGQDECLWRGDCK</sequence>
<keyword evidence="2" id="KW-1185">Reference proteome</keyword>